<dbReference type="Proteomes" id="UP000004277">
    <property type="component" value="Unassembled WGS sequence"/>
</dbReference>
<reference evidence="1" key="1">
    <citation type="submission" date="2019-05" db="EMBL/GenBank/DDBJ databases">
        <title>Revised genome assembly of Burkholderiaceae (previously Ralstonia) sp. PBA.</title>
        <authorList>
            <person name="Gan H.M."/>
        </authorList>
    </citation>
    <scope>NUCLEOTIDE SEQUENCE</scope>
    <source>
        <strain evidence="1">PBA</strain>
    </source>
</reference>
<comment type="caution">
    <text evidence="1">The sequence shown here is derived from an EMBL/GenBank/DDBJ whole genome shotgun (WGS) entry which is preliminary data.</text>
</comment>
<proteinExistence type="predicted"/>
<keyword evidence="1" id="KW-0560">Oxidoreductase</keyword>
<dbReference type="EC" id="1.1.1.86" evidence="1"/>
<dbReference type="EMBL" id="AKCV02000015">
    <property type="protein sequence ID" value="TMS58189.1"/>
    <property type="molecule type" value="Genomic_DNA"/>
</dbReference>
<evidence type="ECO:0000313" key="1">
    <source>
        <dbReference type="EMBL" id="TMS58189.1"/>
    </source>
</evidence>
<accession>A0ACD3SPS2</accession>
<name>A0ACD3SPS2_9BURK</name>
<organism evidence="1 2">
    <name type="scientific">Imbroritus primus</name>
    <dbReference type="NCBI Taxonomy" id="3058603"/>
    <lineage>
        <taxon>Bacteria</taxon>
        <taxon>Pseudomonadati</taxon>
        <taxon>Pseudomonadota</taxon>
        <taxon>Betaproteobacteria</taxon>
        <taxon>Burkholderiales</taxon>
        <taxon>Burkholderiaceae</taxon>
        <taxon>Imbroritus</taxon>
    </lineage>
</organism>
<protein>
    <submittedName>
        <fullName evidence="1">Ketol-acid reductoisomerase</fullName>
        <ecNumber evidence="1">1.1.1.86</ecNumber>
    </submittedName>
</protein>
<sequence length="338" mass="36590">MKVFYDKDADLSLIKGKNVTIIGYGSQGHAHALNLSESGVKVTVGLRKGGASWNKVVNAGLQVKEVAEAVKGADVVMMLLPDEQIAEVYNKEVHANIKEGAALAFAHGFNVHYGQVIPRADLDVIMIAPKAPGHTVRNTYTQGGGVPHLIAVHQDKSGAARDIALSYATANGGGRAGIIETNFREETETDLFGEQAVLCGGTVELIKAGFETLVEAGYAPEMAYFECLHELKLIVDLIYEGGIANMNYSISNNAEYGEYVTGPRVVTDATKEAMRQCLKDIQTGEYAKSFILENRAGAPTLQSRRRLTADHQIEEVGAKLRAMMPWIAKNKLVDQTKN</sequence>
<evidence type="ECO:0000313" key="2">
    <source>
        <dbReference type="Proteomes" id="UP000004277"/>
    </source>
</evidence>
<keyword evidence="2" id="KW-1185">Reference proteome</keyword>
<gene>
    <name evidence="1" type="primary">ilvC</name>
    <name evidence="1" type="ORF">MW7_005380</name>
</gene>